<evidence type="ECO:0000313" key="1">
    <source>
        <dbReference type="EMBL" id="KAG8645238.1"/>
    </source>
</evidence>
<accession>A0ACB7GXX7</accession>
<comment type="caution">
    <text evidence="1">The sequence shown here is derived from an EMBL/GenBank/DDBJ whole genome shotgun (WGS) entry which is preliminary data.</text>
</comment>
<proteinExistence type="predicted"/>
<organism evidence="1 2">
    <name type="scientific">Manihot esculenta</name>
    <name type="common">Cassava</name>
    <name type="synonym">Jatropha manihot</name>
    <dbReference type="NCBI Taxonomy" id="3983"/>
    <lineage>
        <taxon>Eukaryota</taxon>
        <taxon>Viridiplantae</taxon>
        <taxon>Streptophyta</taxon>
        <taxon>Embryophyta</taxon>
        <taxon>Tracheophyta</taxon>
        <taxon>Spermatophyta</taxon>
        <taxon>Magnoliopsida</taxon>
        <taxon>eudicotyledons</taxon>
        <taxon>Gunneridae</taxon>
        <taxon>Pentapetalae</taxon>
        <taxon>rosids</taxon>
        <taxon>fabids</taxon>
        <taxon>Malpighiales</taxon>
        <taxon>Euphorbiaceae</taxon>
        <taxon>Crotonoideae</taxon>
        <taxon>Manihoteae</taxon>
        <taxon>Manihot</taxon>
    </lineage>
</organism>
<evidence type="ECO:0000313" key="2">
    <source>
        <dbReference type="Proteomes" id="UP000091857"/>
    </source>
</evidence>
<gene>
    <name evidence="1" type="ORF">MANES_10G045333v8</name>
</gene>
<dbReference type="Proteomes" id="UP000091857">
    <property type="component" value="Chromosome 10"/>
</dbReference>
<reference evidence="2" key="1">
    <citation type="journal article" date="2016" name="Nat. Biotechnol.">
        <title>Sequencing wild and cultivated cassava and related species reveals extensive interspecific hybridization and genetic diversity.</title>
        <authorList>
            <person name="Bredeson J.V."/>
            <person name="Lyons J.B."/>
            <person name="Prochnik S.E."/>
            <person name="Wu G.A."/>
            <person name="Ha C.M."/>
            <person name="Edsinger-Gonzales E."/>
            <person name="Grimwood J."/>
            <person name="Schmutz J."/>
            <person name="Rabbi I.Y."/>
            <person name="Egesi C."/>
            <person name="Nauluvula P."/>
            <person name="Lebot V."/>
            <person name="Ndunguru J."/>
            <person name="Mkamilo G."/>
            <person name="Bart R.S."/>
            <person name="Setter T.L."/>
            <person name="Gleadow R.M."/>
            <person name="Kulakow P."/>
            <person name="Ferguson M.E."/>
            <person name="Rounsley S."/>
            <person name="Rokhsar D.S."/>
        </authorList>
    </citation>
    <scope>NUCLEOTIDE SEQUENCE [LARGE SCALE GENOMIC DNA]</scope>
    <source>
        <strain evidence="2">cv. AM560-2</strain>
    </source>
</reference>
<dbReference type="EMBL" id="CM004396">
    <property type="protein sequence ID" value="KAG8645238.1"/>
    <property type="molecule type" value="Genomic_DNA"/>
</dbReference>
<sequence length="117" mass="13380">MISQIKPRIVSISQKNLSVTTYYRKLKQLWDKLANIVSMPPCSCGSEKLAIEIHNVDHLMQFLMGFNNTFNQVRSQVLILNPLPTVNKVFLMVLQVESQKKVQTNLTEHIEVTVLAI</sequence>
<protein>
    <submittedName>
        <fullName evidence="1">Uncharacterized protein</fullName>
    </submittedName>
</protein>
<keyword evidence="2" id="KW-1185">Reference proteome</keyword>
<name>A0ACB7GXX7_MANES</name>